<protein>
    <recommendedName>
        <fullName evidence="4">YscQ/HrcQ family type III secretion apparatus protein</fullName>
    </recommendedName>
</protein>
<reference evidence="2 3" key="1">
    <citation type="submission" date="2020-05" db="EMBL/GenBank/DDBJ databases">
        <title>MicrobeNet Type strains.</title>
        <authorList>
            <person name="Nicholson A.C."/>
        </authorList>
    </citation>
    <scope>NUCLEOTIDE SEQUENCE [LARGE SCALE GENOMIC DNA]</scope>
    <source>
        <strain evidence="2 3">ATCC 700815</strain>
    </source>
</reference>
<feature type="compositionally biased region" description="Acidic residues" evidence="1">
    <location>
        <begin position="1"/>
        <end position="11"/>
    </location>
</feature>
<dbReference type="Proteomes" id="UP000542973">
    <property type="component" value="Unassembled WGS sequence"/>
</dbReference>
<dbReference type="EMBL" id="JABEMD010000034">
    <property type="protein sequence ID" value="NNH12848.1"/>
    <property type="molecule type" value="Genomic_DNA"/>
</dbReference>
<evidence type="ECO:0008006" key="4">
    <source>
        <dbReference type="Google" id="ProtNLM"/>
    </source>
</evidence>
<name>A0A849BFF6_9BURK</name>
<comment type="caution">
    <text evidence="2">The sequence shown here is derived from an EMBL/GenBank/DDBJ whole genome shotgun (WGS) entry which is preliminary data.</text>
</comment>
<proteinExistence type="predicted"/>
<sequence>MLLDEWSDQDLELARAIGPGRSDAAAGGRRAGAGGSADGDGPGALQALRRLDAPDPLADSMADPLMEPRRGPIRGLDPFDDGFDADPLPDPHADRCDGARDHGIGGIGGIDDADAHTEGAAIVLDLKSSGGDGVVLSISIDGQRARAWVDAEAWCEWLAPRLAVQRFPQIPPDLLGLLGDWTLLPLQHRARRAGLGLPRFCSAEPGSCVRAIAPTLTLCRADAELDLRLLDWPETWIAALAQTMEDRRPPLTIPPIPVALAAGWVRLTRAQLARLSPGDGVVLERPAAIEHGHAWLVAERPLALAYLAHGAWHIEHACNEEISMEQGIEATLRGSQLDDGNIVLTAVAEVGRLSLSLDTLRELQTGQTLELAMPATAGSR</sequence>
<feature type="compositionally biased region" description="Low complexity" evidence="1">
    <location>
        <begin position="18"/>
        <end position="28"/>
    </location>
</feature>
<dbReference type="AlphaFoldDB" id="A0A849BFF6"/>
<feature type="region of interest" description="Disordered" evidence="1">
    <location>
        <begin position="1"/>
        <end position="96"/>
    </location>
</feature>
<accession>A0A849BFF6</accession>
<feature type="compositionally biased region" description="Gly residues" evidence="1">
    <location>
        <begin position="29"/>
        <end position="42"/>
    </location>
</feature>
<dbReference type="RefSeq" id="WP_053824126.1">
    <property type="nucleotide sequence ID" value="NZ_BAAAEB010000025.1"/>
</dbReference>
<gene>
    <name evidence="2" type="ORF">HLB16_18435</name>
</gene>
<evidence type="ECO:0000313" key="3">
    <source>
        <dbReference type="Proteomes" id="UP000542973"/>
    </source>
</evidence>
<organism evidence="2 3">
    <name type="scientific">Cupriavidus gilardii</name>
    <dbReference type="NCBI Taxonomy" id="82541"/>
    <lineage>
        <taxon>Bacteria</taxon>
        <taxon>Pseudomonadati</taxon>
        <taxon>Pseudomonadota</taxon>
        <taxon>Betaproteobacteria</taxon>
        <taxon>Burkholderiales</taxon>
        <taxon>Burkholderiaceae</taxon>
        <taxon>Cupriavidus</taxon>
    </lineage>
</organism>
<evidence type="ECO:0000313" key="2">
    <source>
        <dbReference type="EMBL" id="NNH12848.1"/>
    </source>
</evidence>
<evidence type="ECO:0000256" key="1">
    <source>
        <dbReference type="SAM" id="MobiDB-lite"/>
    </source>
</evidence>